<dbReference type="GO" id="GO:0005524">
    <property type="term" value="F:ATP binding"/>
    <property type="evidence" value="ECO:0007669"/>
    <property type="project" value="InterPro"/>
</dbReference>
<name>A0A3P7M830_DIBLA</name>
<dbReference type="SUPFAM" id="SSF52540">
    <property type="entry name" value="P-loop containing nucleoside triphosphate hydrolases"/>
    <property type="match status" value="1"/>
</dbReference>
<evidence type="ECO:0000259" key="1">
    <source>
        <dbReference type="Pfam" id="PF04851"/>
    </source>
</evidence>
<gene>
    <name evidence="2" type="ORF">DILT_LOCUS13440</name>
</gene>
<keyword evidence="3" id="KW-1185">Reference proteome</keyword>
<feature type="domain" description="Helicase/UvrB N-terminal" evidence="1">
    <location>
        <begin position="19"/>
        <end position="76"/>
    </location>
</feature>
<dbReference type="GO" id="GO:0005737">
    <property type="term" value="C:cytoplasm"/>
    <property type="evidence" value="ECO:0007669"/>
    <property type="project" value="TreeGrafter"/>
</dbReference>
<accession>A0A3P7M830</accession>
<proteinExistence type="predicted"/>
<dbReference type="PANTHER" id="PTHR14074:SF16">
    <property type="entry name" value="ANTIVIRAL INNATE IMMUNE RESPONSE RECEPTOR RIG-I"/>
    <property type="match status" value="1"/>
</dbReference>
<sequence>MKSGRRALEPVKQKTLCARPYQVEMAEIAKHESVIIKLNTGLGKTFIAVIVIKHHLPETYKPLAEGGRRIVFICKTGKSLLPIVLLFYYVRLIHCLITLPRLLPIGGFQS</sequence>
<evidence type="ECO:0000313" key="3">
    <source>
        <dbReference type="Proteomes" id="UP000281553"/>
    </source>
</evidence>
<dbReference type="InterPro" id="IPR051363">
    <property type="entry name" value="RLR_Helicase"/>
</dbReference>
<dbReference type="InterPro" id="IPR027417">
    <property type="entry name" value="P-loop_NTPase"/>
</dbReference>
<organism evidence="2 3">
    <name type="scientific">Dibothriocephalus latus</name>
    <name type="common">Fish tapeworm</name>
    <name type="synonym">Diphyllobothrium latum</name>
    <dbReference type="NCBI Taxonomy" id="60516"/>
    <lineage>
        <taxon>Eukaryota</taxon>
        <taxon>Metazoa</taxon>
        <taxon>Spiralia</taxon>
        <taxon>Lophotrochozoa</taxon>
        <taxon>Platyhelminthes</taxon>
        <taxon>Cestoda</taxon>
        <taxon>Eucestoda</taxon>
        <taxon>Diphyllobothriidea</taxon>
        <taxon>Diphyllobothriidae</taxon>
        <taxon>Dibothriocephalus</taxon>
    </lineage>
</organism>
<dbReference type="Proteomes" id="UP000281553">
    <property type="component" value="Unassembled WGS sequence"/>
</dbReference>
<dbReference type="GO" id="GO:0003677">
    <property type="term" value="F:DNA binding"/>
    <property type="evidence" value="ECO:0007669"/>
    <property type="project" value="InterPro"/>
</dbReference>
<reference evidence="2 3" key="1">
    <citation type="submission" date="2018-11" db="EMBL/GenBank/DDBJ databases">
        <authorList>
            <consortium name="Pathogen Informatics"/>
        </authorList>
    </citation>
    <scope>NUCLEOTIDE SEQUENCE [LARGE SCALE GENOMIC DNA]</scope>
</reference>
<dbReference type="EMBL" id="UYRU01070281">
    <property type="protein sequence ID" value="VDN19543.1"/>
    <property type="molecule type" value="Genomic_DNA"/>
</dbReference>
<dbReference type="AlphaFoldDB" id="A0A3P7M830"/>
<protein>
    <recommendedName>
        <fullName evidence="1">Helicase/UvrB N-terminal domain-containing protein</fullName>
    </recommendedName>
</protein>
<dbReference type="InterPro" id="IPR006935">
    <property type="entry name" value="Helicase/UvrB_N"/>
</dbReference>
<dbReference type="Pfam" id="PF04851">
    <property type="entry name" value="ResIII"/>
    <property type="match status" value="1"/>
</dbReference>
<dbReference type="PANTHER" id="PTHR14074">
    <property type="entry name" value="HELICASE WITH DEATH DOMAIN-RELATED"/>
    <property type="match status" value="1"/>
</dbReference>
<evidence type="ECO:0000313" key="2">
    <source>
        <dbReference type="EMBL" id="VDN19543.1"/>
    </source>
</evidence>
<dbReference type="OrthoDB" id="6267905at2759"/>
<dbReference type="GO" id="GO:0016787">
    <property type="term" value="F:hydrolase activity"/>
    <property type="evidence" value="ECO:0007669"/>
    <property type="project" value="InterPro"/>
</dbReference>
<dbReference type="Gene3D" id="3.40.50.300">
    <property type="entry name" value="P-loop containing nucleotide triphosphate hydrolases"/>
    <property type="match status" value="1"/>
</dbReference>